<dbReference type="InterPro" id="IPR011050">
    <property type="entry name" value="Pectin_lyase_fold/virulence"/>
</dbReference>
<evidence type="ECO:0000313" key="2">
    <source>
        <dbReference type="Proteomes" id="UP000199093"/>
    </source>
</evidence>
<gene>
    <name evidence="1" type="ORF">SAMN04487993_1008230</name>
</gene>
<accession>A0A1G8MS20</accession>
<dbReference type="SUPFAM" id="SSF51126">
    <property type="entry name" value="Pectin lyase-like"/>
    <property type="match status" value="1"/>
</dbReference>
<dbReference type="InterPro" id="IPR012334">
    <property type="entry name" value="Pectin_lyas_fold"/>
</dbReference>
<dbReference type="AlphaFoldDB" id="A0A1G8MS20"/>
<keyword evidence="2" id="KW-1185">Reference proteome</keyword>
<sequence>MPTTNGTFARIWRFVDQKKARENILRSDLDLALDDIADGINAVMTYPSRASFLASGAPATKYPVGSLILAGTQTYRVAAPTAMDFHEITTGGSEGAGGLKVYEAGDFFSSLERATSLAADTLGADIITVGGTRYVHDPSGEDLTTGDARKWSLKALIARSGDSAALDSTAGEASELQFDSKAKEIRVYDGTVLGGYKIARAPYASLAELRASPEPSRGVGRVWQTTLAEYVEEPAGSTDFDFATEAGVLLRATPSEGRVWQVDAFGPACDGVTSDAPAIEAALARLEEGDTLRFTPGRTYWVDRMIRRDGVSFTFDYRGATLAVMDDSVWHVFRFSGTVEAPIAWVKVLHGKFDGRMHRQRHWPNQALRTGRSLSDGSADPLNGHVIQYRRNGRFAYHEATNRYYTWSDITGGPEDDIVGRVLTEFTGDPGDFFHANSEINGLTWQDGWMKGSAGDGINPVYSSKSMGAGCVRLKAP</sequence>
<proteinExistence type="predicted"/>
<dbReference type="STRING" id="555512.SAMN04487993_1008230"/>
<evidence type="ECO:0000313" key="1">
    <source>
        <dbReference type="EMBL" id="SDI70666.1"/>
    </source>
</evidence>
<dbReference type="RefSeq" id="WP_089847031.1">
    <property type="nucleotide sequence ID" value="NZ_FNEJ01000008.1"/>
</dbReference>
<dbReference type="Gene3D" id="2.10.10.30">
    <property type="match status" value="1"/>
</dbReference>
<dbReference type="EMBL" id="FNEJ01000008">
    <property type="protein sequence ID" value="SDI70666.1"/>
    <property type="molecule type" value="Genomic_DNA"/>
</dbReference>
<reference evidence="1 2" key="1">
    <citation type="submission" date="2016-10" db="EMBL/GenBank/DDBJ databases">
        <authorList>
            <person name="de Groot N.N."/>
        </authorList>
    </citation>
    <scope>NUCLEOTIDE SEQUENCE [LARGE SCALE GENOMIC DNA]</scope>
    <source>
        <strain evidence="1 2">DSM 26424</strain>
    </source>
</reference>
<dbReference type="Proteomes" id="UP000199093">
    <property type="component" value="Unassembled WGS sequence"/>
</dbReference>
<dbReference type="OrthoDB" id="7877501at2"/>
<organism evidence="1 2">
    <name type="scientific">Salipiger marinus</name>
    <dbReference type="NCBI Taxonomy" id="555512"/>
    <lineage>
        <taxon>Bacteria</taxon>
        <taxon>Pseudomonadati</taxon>
        <taxon>Pseudomonadota</taxon>
        <taxon>Alphaproteobacteria</taxon>
        <taxon>Rhodobacterales</taxon>
        <taxon>Roseobacteraceae</taxon>
        <taxon>Salipiger</taxon>
    </lineage>
</organism>
<protein>
    <submittedName>
        <fullName evidence="1">Uncharacterized protein</fullName>
    </submittedName>
</protein>
<name>A0A1G8MS20_9RHOB</name>
<dbReference type="Gene3D" id="2.160.20.10">
    <property type="entry name" value="Single-stranded right-handed beta-helix, Pectin lyase-like"/>
    <property type="match status" value="1"/>
</dbReference>